<accession>A0AA41L5N6</accession>
<reference evidence="1" key="1">
    <citation type="submission" date="2021-07" db="EMBL/GenBank/DDBJ databases">
        <title>Characterization of violacein-producing bacteria and related species.</title>
        <authorList>
            <person name="Wilson H.S."/>
            <person name="De Leon M.E."/>
        </authorList>
    </citation>
    <scope>NUCLEOTIDE SEQUENCE</scope>
    <source>
        <strain evidence="1">HSC-15S17</strain>
    </source>
</reference>
<comment type="caution">
    <text evidence="1">The sequence shown here is derived from an EMBL/GenBank/DDBJ whole genome shotgun (WGS) entry which is preliminary data.</text>
</comment>
<keyword evidence="4" id="KW-1185">Reference proteome</keyword>
<organism evidence="1 3">
    <name type="scientific">Duganella violaceipulchra</name>
    <dbReference type="NCBI Taxonomy" id="2849652"/>
    <lineage>
        <taxon>Bacteria</taxon>
        <taxon>Pseudomonadati</taxon>
        <taxon>Pseudomonadota</taxon>
        <taxon>Betaproteobacteria</taxon>
        <taxon>Burkholderiales</taxon>
        <taxon>Oxalobacteraceae</taxon>
        <taxon>Telluria group</taxon>
        <taxon>Duganella</taxon>
    </lineage>
</organism>
<dbReference type="Proteomes" id="UP001155901">
    <property type="component" value="Unassembled WGS sequence"/>
</dbReference>
<evidence type="ECO:0000313" key="1">
    <source>
        <dbReference type="EMBL" id="MBV6324384.1"/>
    </source>
</evidence>
<sequence length="89" mass="9861">MPNHIEAAYIPLATKRTKNVIKHLQPGSRQTIDAVSAQDPSDRAEVEIWTAEHDDGVHTFYQDGPNGDVKYLGFADNVRVAIEEAATEE</sequence>
<dbReference type="AlphaFoldDB" id="A0AA41L5N6"/>
<evidence type="ECO:0000313" key="3">
    <source>
        <dbReference type="Proteomes" id="UP001155901"/>
    </source>
</evidence>
<proteinExistence type="predicted"/>
<dbReference type="EMBL" id="JAHTGR010000017">
    <property type="protein sequence ID" value="MBV6324384.1"/>
    <property type="molecule type" value="Genomic_DNA"/>
</dbReference>
<reference evidence="2" key="2">
    <citation type="submission" date="2022-03" db="EMBL/GenBank/DDBJ databases">
        <title>Genome Encyclopedia of Bacteria and Archaea VI: Functional Genomics of Type Strains.</title>
        <authorList>
            <person name="Whitman W."/>
        </authorList>
    </citation>
    <scope>NUCLEOTIDE SEQUENCE</scope>
    <source>
        <strain evidence="2">HSC-15S17</strain>
    </source>
</reference>
<evidence type="ECO:0000313" key="2">
    <source>
        <dbReference type="EMBL" id="MCP2011986.1"/>
    </source>
</evidence>
<protein>
    <submittedName>
        <fullName evidence="1">Uncharacterized protein</fullName>
    </submittedName>
</protein>
<evidence type="ECO:0000313" key="4">
    <source>
        <dbReference type="Proteomes" id="UP001162889"/>
    </source>
</evidence>
<name>A0AA41L5N6_9BURK</name>
<dbReference type="EMBL" id="JALJZU010000014">
    <property type="protein sequence ID" value="MCP2011986.1"/>
    <property type="molecule type" value="Genomic_DNA"/>
</dbReference>
<dbReference type="Proteomes" id="UP001162889">
    <property type="component" value="Unassembled WGS sequence"/>
</dbReference>
<gene>
    <name evidence="1" type="ORF">KVP70_25955</name>
    <name evidence="2" type="ORF">L1274_005740</name>
</gene>
<dbReference type="RefSeq" id="WP_217945316.1">
    <property type="nucleotide sequence ID" value="NZ_JAHTGR010000017.1"/>
</dbReference>